<keyword evidence="2" id="KW-1133">Transmembrane helix</keyword>
<comment type="subcellular location">
    <subcellularLocation>
        <location evidence="1">Cell inner membrane</location>
        <topology evidence="1">Multi-pass membrane protein</topology>
    </subcellularLocation>
</comment>
<dbReference type="InterPro" id="IPR007401">
    <property type="entry name" value="DUF454"/>
</dbReference>
<keyword evidence="1" id="KW-0997">Cell inner membrane</keyword>
<dbReference type="PIRSF" id="PIRSF016789">
    <property type="entry name" value="DUF454"/>
    <property type="match status" value="1"/>
</dbReference>
<evidence type="ECO:0000256" key="2">
    <source>
        <dbReference type="SAM" id="Phobius"/>
    </source>
</evidence>
<evidence type="ECO:0000313" key="3">
    <source>
        <dbReference type="EMBL" id="AXY02318.1"/>
    </source>
</evidence>
<dbReference type="PANTHER" id="PTHR35813">
    <property type="entry name" value="INNER MEMBRANE PROTEIN YBAN"/>
    <property type="match status" value="1"/>
</dbReference>
<dbReference type="PANTHER" id="PTHR35813:SF1">
    <property type="entry name" value="INNER MEMBRANE PROTEIN YBAN"/>
    <property type="match status" value="1"/>
</dbReference>
<keyword evidence="4" id="KW-1185">Reference proteome</keyword>
<feature type="transmembrane region" description="Helical" evidence="2">
    <location>
        <begin position="12"/>
        <end position="31"/>
    </location>
</feature>
<keyword evidence="1" id="KW-1003">Cell membrane</keyword>
<reference evidence="3 4" key="1">
    <citation type="submission" date="2018-08" db="EMBL/GenBank/DDBJ databases">
        <title>Genomic taxonomy of the Vibrionaceae family.</title>
        <authorList>
            <person name="Gomez-Gil B."/>
            <person name="Tanaka M."/>
            <person name="Sawabe T."/>
            <person name="Enciso-Ibarra K."/>
        </authorList>
    </citation>
    <scope>NUCLEOTIDE SEQUENCE [LARGE SCALE GENOMIC DNA]</scope>
    <source>
        <strain evidence="3 4">CAIM 1831</strain>
    </source>
</reference>
<dbReference type="EMBL" id="CP032093">
    <property type="protein sequence ID" value="AXY02318.1"/>
    <property type="molecule type" value="Genomic_DNA"/>
</dbReference>
<organism evidence="3 4">
    <name type="scientific">Vibrio alfacsensis</name>
    <dbReference type="NCBI Taxonomy" id="1074311"/>
    <lineage>
        <taxon>Bacteria</taxon>
        <taxon>Pseudomonadati</taxon>
        <taxon>Pseudomonadota</taxon>
        <taxon>Gammaproteobacteria</taxon>
        <taxon>Vibrionales</taxon>
        <taxon>Vibrionaceae</taxon>
        <taxon>Vibrio</taxon>
    </lineage>
</organism>
<keyword evidence="1 2" id="KW-0472">Membrane</keyword>
<keyword evidence="2" id="KW-0812">Transmembrane</keyword>
<dbReference type="RefSeq" id="WP_128812253.1">
    <property type="nucleotide sequence ID" value="NZ_CP032093.1"/>
</dbReference>
<name>A0ABM6YWR9_9VIBR</name>
<feature type="transmembrane region" description="Helical" evidence="2">
    <location>
        <begin position="83"/>
        <end position="102"/>
    </location>
</feature>
<dbReference type="Proteomes" id="UP000262832">
    <property type="component" value="Chromosome I"/>
</dbReference>
<accession>A0ABM6YWR9</accession>
<sequence>MESTIRIKRYFFNVAGGLCLILGILGIALPLLPTTPFILLASACFMRGSPAFHSWLHEHKTFGPILKNWHNNRAVTRKVKQRGAVFIVLSFFLSIVVVPLLWVKIALLVMLIVLLSWFIRLPVIELVADREENH</sequence>
<dbReference type="Pfam" id="PF04304">
    <property type="entry name" value="DUF454"/>
    <property type="match status" value="1"/>
</dbReference>
<protein>
    <recommendedName>
        <fullName evidence="1">Inner membrane protein</fullName>
    </recommendedName>
</protein>
<gene>
    <name evidence="3" type="ORF">D1115_04740</name>
</gene>
<proteinExistence type="predicted"/>
<evidence type="ECO:0000313" key="4">
    <source>
        <dbReference type="Proteomes" id="UP000262832"/>
    </source>
</evidence>
<feature type="transmembrane region" description="Helical" evidence="2">
    <location>
        <begin position="108"/>
        <end position="128"/>
    </location>
</feature>
<evidence type="ECO:0000256" key="1">
    <source>
        <dbReference type="PIRNR" id="PIRNR016789"/>
    </source>
</evidence>